<name>A0A2N0U4J4_9FLAO</name>
<evidence type="ECO:0000313" key="1">
    <source>
        <dbReference type="EMBL" id="PKD21816.1"/>
    </source>
</evidence>
<keyword evidence="2" id="KW-1185">Reference proteome</keyword>
<dbReference type="Proteomes" id="UP000232673">
    <property type="component" value="Unassembled WGS sequence"/>
</dbReference>
<protein>
    <submittedName>
        <fullName evidence="1">Uncharacterized protein</fullName>
    </submittedName>
</protein>
<dbReference type="RefSeq" id="WP_079711281.1">
    <property type="nucleotide sequence ID" value="NZ_FUZC01000001.1"/>
</dbReference>
<reference evidence="1 2" key="1">
    <citation type="submission" date="2015-10" db="EMBL/GenBank/DDBJ databases">
        <title>Draft genome sequence of Salegentibacter salinarum KCTC 12975.</title>
        <authorList>
            <person name="Lin W."/>
            <person name="Zheng Q."/>
        </authorList>
    </citation>
    <scope>NUCLEOTIDE SEQUENCE [LARGE SCALE GENOMIC DNA]</scope>
    <source>
        <strain evidence="1 2">KCTC 12975</strain>
    </source>
</reference>
<evidence type="ECO:0000313" key="2">
    <source>
        <dbReference type="Proteomes" id="UP000232673"/>
    </source>
</evidence>
<accession>A0A2N0U4J4</accession>
<dbReference type="AlphaFoldDB" id="A0A2N0U4J4"/>
<dbReference type="EMBL" id="LKTS01000001">
    <property type="protein sequence ID" value="PKD21816.1"/>
    <property type="molecule type" value="Genomic_DNA"/>
</dbReference>
<gene>
    <name evidence="1" type="ORF">APR41_02215</name>
</gene>
<organism evidence="1 2">
    <name type="scientific">Salegentibacter salinarum</name>
    <dbReference type="NCBI Taxonomy" id="447422"/>
    <lineage>
        <taxon>Bacteria</taxon>
        <taxon>Pseudomonadati</taxon>
        <taxon>Bacteroidota</taxon>
        <taxon>Flavobacteriia</taxon>
        <taxon>Flavobacteriales</taxon>
        <taxon>Flavobacteriaceae</taxon>
        <taxon>Salegentibacter</taxon>
    </lineage>
</organism>
<sequence>MEFYNSPLRKRNCQDLFSSEKVYNDLAEFTFDYRFSGTRRGEVIELFAFTWIIDADGNIFIR</sequence>
<comment type="caution">
    <text evidence="1">The sequence shown here is derived from an EMBL/GenBank/DDBJ whole genome shotgun (WGS) entry which is preliminary data.</text>
</comment>
<proteinExistence type="predicted"/>